<sequence>MDQRLVKSARVEMHMIYPNEAIMEVHSQECSRNCSIIQHSFLHGACDR</sequence>
<protein>
    <submittedName>
        <fullName evidence="1">Uncharacterized protein</fullName>
    </submittedName>
</protein>
<name>A0A9K3MY88_HELAN</name>
<reference evidence="1" key="1">
    <citation type="journal article" date="2017" name="Nature">
        <title>The sunflower genome provides insights into oil metabolism, flowering and Asterid evolution.</title>
        <authorList>
            <person name="Badouin H."/>
            <person name="Gouzy J."/>
            <person name="Grassa C.J."/>
            <person name="Murat F."/>
            <person name="Staton S.E."/>
            <person name="Cottret L."/>
            <person name="Lelandais-Briere C."/>
            <person name="Owens G.L."/>
            <person name="Carrere S."/>
            <person name="Mayjonade B."/>
            <person name="Legrand L."/>
            <person name="Gill N."/>
            <person name="Kane N.C."/>
            <person name="Bowers J.E."/>
            <person name="Hubner S."/>
            <person name="Bellec A."/>
            <person name="Berard A."/>
            <person name="Berges H."/>
            <person name="Blanchet N."/>
            <person name="Boniface M.C."/>
            <person name="Brunel D."/>
            <person name="Catrice O."/>
            <person name="Chaidir N."/>
            <person name="Claudel C."/>
            <person name="Donnadieu C."/>
            <person name="Faraut T."/>
            <person name="Fievet G."/>
            <person name="Helmstetter N."/>
            <person name="King M."/>
            <person name="Knapp S.J."/>
            <person name="Lai Z."/>
            <person name="Le Paslier M.C."/>
            <person name="Lippi Y."/>
            <person name="Lorenzon L."/>
            <person name="Mandel J.R."/>
            <person name="Marage G."/>
            <person name="Marchand G."/>
            <person name="Marquand E."/>
            <person name="Bret-Mestries E."/>
            <person name="Morien E."/>
            <person name="Nambeesan S."/>
            <person name="Nguyen T."/>
            <person name="Pegot-Espagnet P."/>
            <person name="Pouilly N."/>
            <person name="Raftis F."/>
            <person name="Sallet E."/>
            <person name="Schiex T."/>
            <person name="Thomas J."/>
            <person name="Vandecasteele C."/>
            <person name="Vares D."/>
            <person name="Vear F."/>
            <person name="Vautrin S."/>
            <person name="Crespi M."/>
            <person name="Mangin B."/>
            <person name="Burke J.M."/>
            <person name="Salse J."/>
            <person name="Munos S."/>
            <person name="Vincourt P."/>
            <person name="Rieseberg L.H."/>
            <person name="Langlade N.B."/>
        </authorList>
    </citation>
    <scope>NUCLEOTIDE SEQUENCE</scope>
    <source>
        <tissue evidence="1">Leaves</tissue>
    </source>
</reference>
<dbReference type="AlphaFoldDB" id="A0A9K3MY88"/>
<keyword evidence="2" id="KW-1185">Reference proteome</keyword>
<evidence type="ECO:0000313" key="2">
    <source>
        <dbReference type="Proteomes" id="UP000215914"/>
    </source>
</evidence>
<accession>A0A9K3MY88</accession>
<comment type="caution">
    <text evidence="1">The sequence shown here is derived from an EMBL/GenBank/DDBJ whole genome shotgun (WGS) entry which is preliminary data.</text>
</comment>
<dbReference type="EMBL" id="MNCJ02000326">
    <property type="protein sequence ID" value="KAF5780126.1"/>
    <property type="molecule type" value="Genomic_DNA"/>
</dbReference>
<evidence type="ECO:0000313" key="1">
    <source>
        <dbReference type="EMBL" id="KAF5780126.1"/>
    </source>
</evidence>
<dbReference type="Gramene" id="mRNA:HanXRQr2_Chr11g0468451">
    <property type="protein sequence ID" value="mRNA:HanXRQr2_Chr11g0468451"/>
    <property type="gene ID" value="HanXRQr2_Chr11g0468451"/>
</dbReference>
<reference evidence="1" key="2">
    <citation type="submission" date="2020-06" db="EMBL/GenBank/DDBJ databases">
        <title>Helianthus annuus Genome sequencing and assembly Release 2.</title>
        <authorList>
            <person name="Gouzy J."/>
            <person name="Langlade N."/>
            <person name="Munos S."/>
        </authorList>
    </citation>
    <scope>NUCLEOTIDE SEQUENCE</scope>
    <source>
        <tissue evidence="1">Leaves</tissue>
    </source>
</reference>
<proteinExistence type="predicted"/>
<organism evidence="1 2">
    <name type="scientific">Helianthus annuus</name>
    <name type="common">Common sunflower</name>
    <dbReference type="NCBI Taxonomy" id="4232"/>
    <lineage>
        <taxon>Eukaryota</taxon>
        <taxon>Viridiplantae</taxon>
        <taxon>Streptophyta</taxon>
        <taxon>Embryophyta</taxon>
        <taxon>Tracheophyta</taxon>
        <taxon>Spermatophyta</taxon>
        <taxon>Magnoliopsida</taxon>
        <taxon>eudicotyledons</taxon>
        <taxon>Gunneridae</taxon>
        <taxon>Pentapetalae</taxon>
        <taxon>asterids</taxon>
        <taxon>campanulids</taxon>
        <taxon>Asterales</taxon>
        <taxon>Asteraceae</taxon>
        <taxon>Asteroideae</taxon>
        <taxon>Heliantheae alliance</taxon>
        <taxon>Heliantheae</taxon>
        <taxon>Helianthus</taxon>
    </lineage>
</organism>
<dbReference type="Proteomes" id="UP000215914">
    <property type="component" value="Unassembled WGS sequence"/>
</dbReference>
<gene>
    <name evidence="1" type="ORF">HanXRQr2_Chr11g0468451</name>
</gene>